<keyword evidence="2" id="KW-1185">Reference proteome</keyword>
<name>A0A2J6PRS4_9HELO</name>
<reference evidence="1 2" key="1">
    <citation type="submission" date="2016-05" db="EMBL/GenBank/DDBJ databases">
        <title>A degradative enzymes factory behind the ericoid mycorrhizal symbiosis.</title>
        <authorList>
            <consortium name="DOE Joint Genome Institute"/>
            <person name="Martino E."/>
            <person name="Morin E."/>
            <person name="Grelet G."/>
            <person name="Kuo A."/>
            <person name="Kohler A."/>
            <person name="Daghino S."/>
            <person name="Barry K."/>
            <person name="Choi C."/>
            <person name="Cichocki N."/>
            <person name="Clum A."/>
            <person name="Copeland A."/>
            <person name="Hainaut M."/>
            <person name="Haridas S."/>
            <person name="Labutti K."/>
            <person name="Lindquist E."/>
            <person name="Lipzen A."/>
            <person name="Khouja H.-R."/>
            <person name="Murat C."/>
            <person name="Ohm R."/>
            <person name="Olson A."/>
            <person name="Spatafora J."/>
            <person name="Veneault-Fourrey C."/>
            <person name="Henrissat B."/>
            <person name="Grigoriev I."/>
            <person name="Martin F."/>
            <person name="Perotto S."/>
        </authorList>
    </citation>
    <scope>NUCLEOTIDE SEQUENCE [LARGE SCALE GENOMIC DNA]</scope>
    <source>
        <strain evidence="1 2">UAMH 7357</strain>
    </source>
</reference>
<dbReference type="OrthoDB" id="5080335at2759"/>
<evidence type="ECO:0000313" key="1">
    <source>
        <dbReference type="EMBL" id="PMD16735.1"/>
    </source>
</evidence>
<protein>
    <submittedName>
        <fullName evidence="1">Uncharacterized protein</fullName>
    </submittedName>
</protein>
<dbReference type="Proteomes" id="UP000235672">
    <property type="component" value="Unassembled WGS sequence"/>
</dbReference>
<gene>
    <name evidence="1" type="ORF">NA56DRAFT_580010</name>
</gene>
<dbReference type="AlphaFoldDB" id="A0A2J6PRS4"/>
<proteinExistence type="predicted"/>
<evidence type="ECO:0000313" key="2">
    <source>
        <dbReference type="Proteomes" id="UP000235672"/>
    </source>
</evidence>
<sequence>FNLEIKQFNIVNAFVNTIRKSEGLLVIYKLLSGFERSGYIIEINRVLYRLQDSPAL</sequence>
<feature type="non-terminal residue" evidence="1">
    <location>
        <position position="1"/>
    </location>
</feature>
<accession>A0A2J6PRS4</accession>
<dbReference type="EMBL" id="KZ613504">
    <property type="protein sequence ID" value="PMD16735.1"/>
    <property type="molecule type" value="Genomic_DNA"/>
</dbReference>
<organism evidence="1 2">
    <name type="scientific">Hyaloscypha hepaticicola</name>
    <dbReference type="NCBI Taxonomy" id="2082293"/>
    <lineage>
        <taxon>Eukaryota</taxon>
        <taxon>Fungi</taxon>
        <taxon>Dikarya</taxon>
        <taxon>Ascomycota</taxon>
        <taxon>Pezizomycotina</taxon>
        <taxon>Leotiomycetes</taxon>
        <taxon>Helotiales</taxon>
        <taxon>Hyaloscyphaceae</taxon>
        <taxon>Hyaloscypha</taxon>
    </lineage>
</organism>